<dbReference type="SUPFAM" id="SSF56112">
    <property type="entry name" value="Protein kinase-like (PK-like)"/>
    <property type="match status" value="1"/>
</dbReference>
<accession>A0AAD5WP74</accession>
<sequence length="253" mass="28893">MDQNLDPFNGKYGRLLEIKEIGSKDYVTTEVSFTKREPLRATKDEATGWKWGPQRLLNEAHALQIVAEKTSIPVPKLFEHGYDDQGRYYVTMERIHGLSLSEAGKECQMVGAGVGHATSGPCNECRQTARHNADTFIREQVLPQLQQLSSNETGLNGFLLPPPRIVETREDRECWPVKKSGSKIYVLIHGDLASHNISINRSTLEVEHIYDWEHTAYLPAEMELELWCMEGREYYDLFKNDQLIESEISLITP</sequence>
<gene>
    <name evidence="2" type="ORF">MKZ38_005590</name>
</gene>
<dbReference type="PANTHER" id="PTHR21310:SF15">
    <property type="entry name" value="AMINOGLYCOSIDE PHOSPHOTRANSFERASE DOMAIN-CONTAINING PROTEIN"/>
    <property type="match status" value="1"/>
</dbReference>
<feature type="domain" description="Aminoglycoside phosphotransferase" evidence="1">
    <location>
        <begin position="51"/>
        <end position="223"/>
    </location>
</feature>
<dbReference type="InterPro" id="IPR011009">
    <property type="entry name" value="Kinase-like_dom_sf"/>
</dbReference>
<dbReference type="InterPro" id="IPR002575">
    <property type="entry name" value="Aminoglycoside_PTrfase"/>
</dbReference>
<keyword evidence="3" id="KW-1185">Reference proteome</keyword>
<name>A0AAD5WP74_9PEZI</name>
<evidence type="ECO:0000313" key="2">
    <source>
        <dbReference type="EMBL" id="KAJ2896384.1"/>
    </source>
</evidence>
<dbReference type="EMBL" id="JAKWBI020000335">
    <property type="protein sequence ID" value="KAJ2896384.1"/>
    <property type="molecule type" value="Genomic_DNA"/>
</dbReference>
<dbReference type="PANTHER" id="PTHR21310">
    <property type="entry name" value="AMINOGLYCOSIDE PHOSPHOTRANSFERASE-RELATED-RELATED"/>
    <property type="match status" value="1"/>
</dbReference>
<comment type="caution">
    <text evidence="2">The sequence shown here is derived from an EMBL/GenBank/DDBJ whole genome shotgun (WGS) entry which is preliminary data.</text>
</comment>
<evidence type="ECO:0000259" key="1">
    <source>
        <dbReference type="Pfam" id="PF01636"/>
    </source>
</evidence>
<dbReference type="Pfam" id="PF01636">
    <property type="entry name" value="APH"/>
    <property type="match status" value="1"/>
</dbReference>
<dbReference type="InterPro" id="IPR051678">
    <property type="entry name" value="AGP_Transferase"/>
</dbReference>
<proteinExistence type="predicted"/>
<protein>
    <recommendedName>
        <fullName evidence="1">Aminoglycoside phosphotransferase domain-containing protein</fullName>
    </recommendedName>
</protein>
<organism evidence="2 3">
    <name type="scientific">Zalerion maritima</name>
    <dbReference type="NCBI Taxonomy" id="339359"/>
    <lineage>
        <taxon>Eukaryota</taxon>
        <taxon>Fungi</taxon>
        <taxon>Dikarya</taxon>
        <taxon>Ascomycota</taxon>
        <taxon>Pezizomycotina</taxon>
        <taxon>Sordariomycetes</taxon>
        <taxon>Lulworthiomycetidae</taxon>
        <taxon>Lulworthiales</taxon>
        <taxon>Lulworthiaceae</taxon>
        <taxon>Zalerion</taxon>
    </lineage>
</organism>
<dbReference type="AlphaFoldDB" id="A0AAD5WP74"/>
<evidence type="ECO:0000313" key="3">
    <source>
        <dbReference type="Proteomes" id="UP001201980"/>
    </source>
</evidence>
<reference evidence="2" key="1">
    <citation type="submission" date="2022-07" db="EMBL/GenBank/DDBJ databases">
        <title>Draft genome sequence of Zalerion maritima ATCC 34329, a (micro)plastics degrading marine fungus.</title>
        <authorList>
            <person name="Paco A."/>
            <person name="Goncalves M.F.M."/>
            <person name="Rocha-Santos T.A.P."/>
            <person name="Alves A."/>
        </authorList>
    </citation>
    <scope>NUCLEOTIDE SEQUENCE</scope>
    <source>
        <strain evidence="2">ATCC 34329</strain>
    </source>
</reference>
<dbReference type="Proteomes" id="UP001201980">
    <property type="component" value="Unassembled WGS sequence"/>
</dbReference>